<dbReference type="Proteomes" id="UP000177876">
    <property type="component" value="Unassembled WGS sequence"/>
</dbReference>
<dbReference type="EC" id="2.4.2.1" evidence="7"/>
<evidence type="ECO:0000313" key="9">
    <source>
        <dbReference type="EMBL" id="OFW56489.1"/>
    </source>
</evidence>
<comment type="catalytic activity">
    <reaction evidence="6">
        <text>a purine 2'-deoxy-D-ribonucleoside + phosphate = a purine nucleobase + 2-deoxy-alpha-D-ribose 1-phosphate</text>
        <dbReference type="Rhea" id="RHEA:36431"/>
        <dbReference type="ChEBI" id="CHEBI:26386"/>
        <dbReference type="ChEBI" id="CHEBI:43474"/>
        <dbReference type="ChEBI" id="CHEBI:57259"/>
        <dbReference type="ChEBI" id="CHEBI:142361"/>
        <dbReference type="EC" id="2.4.2.1"/>
    </reaction>
</comment>
<accession>A0A1F2WI05</accession>
<name>A0A1F2WI05_9ACTN</name>
<comment type="similarity">
    <text evidence="3 7">Belongs to the PNP/MTAP phosphorylase family.</text>
</comment>
<dbReference type="GO" id="GO:0009116">
    <property type="term" value="P:nucleoside metabolic process"/>
    <property type="evidence" value="ECO:0007669"/>
    <property type="project" value="InterPro"/>
</dbReference>
<evidence type="ECO:0000313" key="10">
    <source>
        <dbReference type="Proteomes" id="UP000177876"/>
    </source>
</evidence>
<dbReference type="AlphaFoldDB" id="A0A1F2WI05"/>
<dbReference type="InterPro" id="IPR000845">
    <property type="entry name" value="Nucleoside_phosphorylase_d"/>
</dbReference>
<dbReference type="STRING" id="1797197.A2Y75_10100"/>
<evidence type="ECO:0000256" key="3">
    <source>
        <dbReference type="ARBA" id="ARBA00006751"/>
    </source>
</evidence>
<dbReference type="UniPathway" id="UPA00606"/>
<dbReference type="Gene3D" id="3.40.50.1580">
    <property type="entry name" value="Nucleoside phosphorylase domain"/>
    <property type="match status" value="1"/>
</dbReference>
<sequence length="280" mass="30626">MVTLNPAEEEAEEYLHSKLEEAELWNPRLGVILGSGLGGSSPQIENILEFNFNEIPGLPPCKVPGQEGVLRFGSYGVITVMLQLGRLHYYQGLDMEQVTLPVKLMEKLGVKRIFMINTAGGLNPAYSRGDFMLIRDHINLMGVNPLRGACDAEGNPAFQELSNLYDQEAEDDLMQRSAISGWPLTEGVLVGVSGPSYETAAELRFMRLVGGDAVSMSIIPEAIAARFLGISVTGLSVITNTWDLRMPHAVSHNEVLKTAEETAPILKEVITAWLDRSTSL</sequence>
<dbReference type="InterPro" id="IPR011268">
    <property type="entry name" value="Purine_phosphorylase"/>
</dbReference>
<protein>
    <recommendedName>
        <fullName evidence="7">Purine nucleoside phosphorylase</fullName>
        <ecNumber evidence="7">2.4.2.1</ecNumber>
    </recommendedName>
    <alternativeName>
        <fullName evidence="7">Inosine-guanosine phosphorylase</fullName>
    </alternativeName>
</protein>
<evidence type="ECO:0000256" key="2">
    <source>
        <dbReference type="ARBA" id="ARBA00005058"/>
    </source>
</evidence>
<dbReference type="SUPFAM" id="SSF53167">
    <property type="entry name" value="Purine and uridine phosphorylases"/>
    <property type="match status" value="1"/>
</dbReference>
<organism evidence="9 10">
    <name type="scientific">Candidatus Solincola sediminis</name>
    <dbReference type="NCBI Taxonomy" id="1797199"/>
    <lineage>
        <taxon>Bacteria</taxon>
        <taxon>Bacillati</taxon>
        <taxon>Actinomycetota</taxon>
        <taxon>Candidatus Geothermincolia</taxon>
        <taxon>Candidatus Geothermincolales</taxon>
        <taxon>Candidatus Geothermincolaceae</taxon>
        <taxon>Candidatus Solincola</taxon>
    </lineage>
</organism>
<dbReference type="PANTHER" id="PTHR11904:SF9">
    <property type="entry name" value="PURINE NUCLEOSIDE PHOSPHORYLASE-RELATED"/>
    <property type="match status" value="1"/>
</dbReference>
<dbReference type="EMBL" id="MELK01000045">
    <property type="protein sequence ID" value="OFW56489.1"/>
    <property type="molecule type" value="Genomic_DNA"/>
</dbReference>
<dbReference type="GO" id="GO:0005737">
    <property type="term" value="C:cytoplasm"/>
    <property type="evidence" value="ECO:0007669"/>
    <property type="project" value="TreeGrafter"/>
</dbReference>
<dbReference type="Pfam" id="PF01048">
    <property type="entry name" value="PNP_UDP_1"/>
    <property type="match status" value="1"/>
</dbReference>
<comment type="function">
    <text evidence="1">The purine nucleoside phosphorylases catalyze the phosphorolytic breakdown of the N-glycosidic bond in the beta-(deoxy)ribonucleoside molecules, with the formation of the corresponding free purine bases and pentose-1-phosphate. Cleaves guanosine, inosine, 2'-deoxyguanosine and 2'-deoxyinosine.</text>
</comment>
<proteinExistence type="inferred from homology"/>
<evidence type="ECO:0000256" key="6">
    <source>
        <dbReference type="ARBA" id="ARBA00048556"/>
    </source>
</evidence>
<reference evidence="9 10" key="1">
    <citation type="journal article" date="2016" name="Nat. Commun.">
        <title>Thousands of microbial genomes shed light on interconnected biogeochemical processes in an aquifer system.</title>
        <authorList>
            <person name="Anantharaman K."/>
            <person name="Brown C.T."/>
            <person name="Hug L.A."/>
            <person name="Sharon I."/>
            <person name="Castelle C.J."/>
            <person name="Probst A.J."/>
            <person name="Thomas B.C."/>
            <person name="Singh A."/>
            <person name="Wilkins M.J."/>
            <person name="Karaoz U."/>
            <person name="Brodie E.L."/>
            <person name="Williams K.H."/>
            <person name="Hubbard S.S."/>
            <person name="Banfield J.F."/>
        </authorList>
    </citation>
    <scope>NUCLEOTIDE SEQUENCE [LARGE SCALE GENOMIC DNA]</scope>
</reference>
<feature type="domain" description="Nucleoside phosphorylase" evidence="8">
    <location>
        <begin position="30"/>
        <end position="272"/>
    </location>
</feature>
<evidence type="ECO:0000256" key="1">
    <source>
        <dbReference type="ARBA" id="ARBA00002678"/>
    </source>
</evidence>
<evidence type="ECO:0000256" key="7">
    <source>
        <dbReference type="PIRNR" id="PIRNR000477"/>
    </source>
</evidence>
<dbReference type="GO" id="GO:0004731">
    <property type="term" value="F:purine-nucleoside phosphorylase activity"/>
    <property type="evidence" value="ECO:0007669"/>
    <property type="project" value="UniProtKB-EC"/>
</dbReference>
<dbReference type="InterPro" id="IPR035994">
    <property type="entry name" value="Nucleoside_phosphorylase_sf"/>
</dbReference>
<evidence type="ECO:0000259" key="8">
    <source>
        <dbReference type="Pfam" id="PF01048"/>
    </source>
</evidence>
<dbReference type="NCBIfam" id="TIGR01697">
    <property type="entry name" value="PNPH-PUNA-XAPA"/>
    <property type="match status" value="1"/>
</dbReference>
<keyword evidence="5 7" id="KW-0808">Transferase</keyword>
<dbReference type="PANTHER" id="PTHR11904">
    <property type="entry name" value="METHYLTHIOADENOSINE/PURINE NUCLEOSIDE PHOSPHORYLASE"/>
    <property type="match status" value="1"/>
</dbReference>
<comment type="caution">
    <text evidence="9">The sequence shown here is derived from an EMBL/GenBank/DDBJ whole genome shotgun (WGS) entry which is preliminary data.</text>
</comment>
<comment type="pathway">
    <text evidence="2 7">Purine metabolism; purine nucleoside salvage.</text>
</comment>
<dbReference type="NCBIfam" id="NF006054">
    <property type="entry name" value="PRK08202.1"/>
    <property type="match status" value="1"/>
</dbReference>
<evidence type="ECO:0000256" key="5">
    <source>
        <dbReference type="ARBA" id="ARBA00022679"/>
    </source>
</evidence>
<dbReference type="CDD" id="cd09009">
    <property type="entry name" value="PNP-EcPNPII_like"/>
    <property type="match status" value="1"/>
</dbReference>
<evidence type="ECO:0000256" key="4">
    <source>
        <dbReference type="ARBA" id="ARBA00022676"/>
    </source>
</evidence>
<gene>
    <name evidence="9" type="ORF">A2Y75_10100</name>
</gene>
<keyword evidence="4 7" id="KW-0328">Glycosyltransferase</keyword>
<dbReference type="PIRSF" id="PIRSF000477">
    <property type="entry name" value="PurNPase"/>
    <property type="match status" value="1"/>
</dbReference>